<accession>A0A0M8MMU3</accession>
<evidence type="ECO:0000259" key="11">
    <source>
        <dbReference type="PROSITE" id="PS50011"/>
    </source>
</evidence>
<organism evidence="12 13">
    <name type="scientific">Malassezia pachydermatis</name>
    <dbReference type="NCBI Taxonomy" id="77020"/>
    <lineage>
        <taxon>Eukaryota</taxon>
        <taxon>Fungi</taxon>
        <taxon>Dikarya</taxon>
        <taxon>Basidiomycota</taxon>
        <taxon>Ustilaginomycotina</taxon>
        <taxon>Malasseziomycetes</taxon>
        <taxon>Malasseziales</taxon>
        <taxon>Malasseziaceae</taxon>
        <taxon>Malassezia</taxon>
    </lineage>
</organism>
<dbReference type="SMART" id="SM00220">
    <property type="entry name" value="S_TKc"/>
    <property type="match status" value="1"/>
</dbReference>
<dbReference type="STRING" id="77020.A0A0M8MMU3"/>
<evidence type="ECO:0000256" key="4">
    <source>
        <dbReference type="ARBA" id="ARBA00022741"/>
    </source>
</evidence>
<evidence type="ECO:0000256" key="6">
    <source>
        <dbReference type="ARBA" id="ARBA00022840"/>
    </source>
</evidence>
<feature type="compositionally biased region" description="Basic and acidic residues" evidence="10">
    <location>
        <begin position="426"/>
        <end position="449"/>
    </location>
</feature>
<dbReference type="GO" id="GO:0005524">
    <property type="term" value="F:ATP binding"/>
    <property type="evidence" value="ECO:0007669"/>
    <property type="project" value="UniProtKB-UniRule"/>
</dbReference>
<protein>
    <recommendedName>
        <fullName evidence="1 9">Mitogen-activated protein kinase</fullName>
        <ecNumber evidence="1 9">2.7.11.24</ecNumber>
    </recommendedName>
</protein>
<name>A0A0M8MMU3_9BASI</name>
<evidence type="ECO:0000313" key="13">
    <source>
        <dbReference type="Proteomes" id="UP000037751"/>
    </source>
</evidence>
<dbReference type="Gene3D" id="1.10.510.10">
    <property type="entry name" value="Transferase(Phosphotransferase) domain 1"/>
    <property type="match status" value="1"/>
</dbReference>
<feature type="region of interest" description="Disordered" evidence="10">
    <location>
        <begin position="407"/>
        <end position="449"/>
    </location>
</feature>
<dbReference type="InterPro" id="IPR050117">
    <property type="entry name" value="MAPK"/>
</dbReference>
<keyword evidence="3 9" id="KW-0808">Transferase</keyword>
<dbReference type="GO" id="GO:0004707">
    <property type="term" value="F:MAP kinase activity"/>
    <property type="evidence" value="ECO:0007669"/>
    <property type="project" value="UniProtKB-EC"/>
</dbReference>
<evidence type="ECO:0000256" key="2">
    <source>
        <dbReference type="ARBA" id="ARBA00022527"/>
    </source>
</evidence>
<dbReference type="InterPro" id="IPR008271">
    <property type="entry name" value="Ser/Thr_kinase_AS"/>
</dbReference>
<keyword evidence="13" id="KW-1185">Reference proteome</keyword>
<dbReference type="InterPro" id="IPR003527">
    <property type="entry name" value="MAP_kinase_CS"/>
</dbReference>
<feature type="region of interest" description="Disordered" evidence="10">
    <location>
        <begin position="370"/>
        <end position="395"/>
    </location>
</feature>
<keyword evidence="9" id="KW-0460">Magnesium</keyword>
<dbReference type="InterPro" id="IPR017441">
    <property type="entry name" value="Protein_kinase_ATP_BS"/>
</dbReference>
<dbReference type="SUPFAM" id="SSF56112">
    <property type="entry name" value="Protein kinase-like (PK-like)"/>
    <property type="match status" value="1"/>
</dbReference>
<dbReference type="InterPro" id="IPR000719">
    <property type="entry name" value="Prot_kinase_dom"/>
</dbReference>
<feature type="compositionally biased region" description="Polar residues" evidence="10">
    <location>
        <begin position="371"/>
        <end position="383"/>
    </location>
</feature>
<dbReference type="EC" id="2.7.11.24" evidence="1 9"/>
<sequence length="449" mass="50998">MSSSSDRMHRVQVNVSSQIFWIDPAYRITKSLGQGAYGCVTSAVHVASGESVAIKKVSNVFAKSILTKRALREIKLLRHFRGHKNITCLYDLDITNPSDFNEIYLYEELMEADLHAIIRSGQPLSDAHFQSFIYQTLCGLKYIHSANVLHRDLKPGNLLVNADCELKICDFGLSRGFDPDQNTVFPGKQEFMTEAPEIMLSHQNYTSAIDLWSVGCILAELLGRKPLFKGRDYVDQLNQIIHYLGTPSNGMLARIASPRAQQYIKSLPFKPQIPFEQIFPEANPQALDLLRRLLAFDPSERITCEEALIHPYLSVWHDPEDEPVCSHKFDFSFESVDDMEGMKKLIFNEVVSFRREVRIQAQQRQAMMEQSGYQQYQQHSNSVGVPAQQPAPTSVPFSQEKLVNGAAPPNIQYQGHSTQQYTDRQVLSEKDAMEAPHESLNRQLREYGA</sequence>
<comment type="cofactor">
    <cofactor evidence="9">
        <name>Mg(2+)</name>
        <dbReference type="ChEBI" id="CHEBI:18420"/>
    </cofactor>
</comment>
<feature type="domain" description="Protein kinase" evidence="11">
    <location>
        <begin position="26"/>
        <end position="313"/>
    </location>
</feature>
<evidence type="ECO:0000256" key="7">
    <source>
        <dbReference type="PROSITE-ProRule" id="PRU10141"/>
    </source>
</evidence>
<dbReference type="FunFam" id="1.10.510.10:FF:000013">
    <property type="entry name" value="Mitogen-activated protein kinase"/>
    <property type="match status" value="1"/>
</dbReference>
<evidence type="ECO:0000256" key="3">
    <source>
        <dbReference type="ARBA" id="ARBA00022679"/>
    </source>
</evidence>
<dbReference type="PROSITE" id="PS00107">
    <property type="entry name" value="PROTEIN_KINASE_ATP"/>
    <property type="match status" value="1"/>
</dbReference>
<dbReference type="GeneID" id="28728531"/>
<dbReference type="EMBL" id="LGAV01000002">
    <property type="protein sequence ID" value="KOS15666.1"/>
    <property type="molecule type" value="Genomic_DNA"/>
</dbReference>
<keyword evidence="5 9" id="KW-0418">Kinase</keyword>
<evidence type="ECO:0000313" key="12">
    <source>
        <dbReference type="EMBL" id="KOS15666.1"/>
    </source>
</evidence>
<feature type="binding site" evidence="7">
    <location>
        <position position="56"/>
    </location>
    <ligand>
        <name>ATP</name>
        <dbReference type="ChEBI" id="CHEBI:30616"/>
    </ligand>
</feature>
<comment type="similarity">
    <text evidence="9">Belongs to the protein kinase superfamily. Ser/Thr protein kinase family. MAP kinase subfamily.</text>
</comment>
<comment type="activity regulation">
    <text evidence="9">Activated by threonine and tyrosine phosphorylation.</text>
</comment>
<dbReference type="Proteomes" id="UP000037751">
    <property type="component" value="Unassembled WGS sequence"/>
</dbReference>
<keyword evidence="4 7" id="KW-0547">Nucleotide-binding</keyword>
<reference evidence="12 13" key="1">
    <citation type="submission" date="2015-07" db="EMBL/GenBank/DDBJ databases">
        <title>Draft Genome Sequence of Malassezia furfur CBS1878 and Malassezia pachydermatis CBS1879.</title>
        <authorList>
            <person name="Triana S."/>
            <person name="Ohm R."/>
            <person name="Gonzalez A."/>
            <person name="DeCock H."/>
            <person name="Restrepo S."/>
            <person name="Celis A."/>
        </authorList>
    </citation>
    <scope>NUCLEOTIDE SEQUENCE [LARGE SCALE GENOMIC DNA]</scope>
    <source>
        <strain evidence="12 13">CBS 1879</strain>
    </source>
</reference>
<proteinExistence type="inferred from homology"/>
<dbReference type="AlphaFoldDB" id="A0A0M8MMU3"/>
<feature type="compositionally biased region" description="Polar residues" evidence="10">
    <location>
        <begin position="411"/>
        <end position="425"/>
    </location>
</feature>
<dbReference type="Pfam" id="PF00069">
    <property type="entry name" value="Pkinase"/>
    <property type="match status" value="1"/>
</dbReference>
<evidence type="ECO:0000256" key="8">
    <source>
        <dbReference type="RuleBase" id="RU000304"/>
    </source>
</evidence>
<evidence type="ECO:0000256" key="1">
    <source>
        <dbReference type="ARBA" id="ARBA00012411"/>
    </source>
</evidence>
<dbReference type="PANTHER" id="PTHR24055">
    <property type="entry name" value="MITOGEN-ACTIVATED PROTEIN KINASE"/>
    <property type="match status" value="1"/>
</dbReference>
<gene>
    <name evidence="12" type="ORF">Malapachy_2164</name>
</gene>
<evidence type="ECO:0000256" key="10">
    <source>
        <dbReference type="SAM" id="MobiDB-lite"/>
    </source>
</evidence>
<comment type="caution">
    <text evidence="12">The sequence shown here is derived from an EMBL/GenBank/DDBJ whole genome shotgun (WGS) entry which is preliminary data.</text>
</comment>
<dbReference type="PROSITE" id="PS01351">
    <property type="entry name" value="MAPK"/>
    <property type="match status" value="1"/>
</dbReference>
<dbReference type="Gene3D" id="3.30.200.20">
    <property type="entry name" value="Phosphorylase Kinase, domain 1"/>
    <property type="match status" value="1"/>
</dbReference>
<keyword evidence="6 7" id="KW-0067">ATP-binding</keyword>
<keyword evidence="2 8" id="KW-0723">Serine/threonine-protein kinase</keyword>
<dbReference type="PROSITE" id="PS00108">
    <property type="entry name" value="PROTEIN_KINASE_ST"/>
    <property type="match status" value="1"/>
</dbReference>
<evidence type="ECO:0000256" key="9">
    <source>
        <dbReference type="RuleBase" id="RU361165"/>
    </source>
</evidence>
<dbReference type="VEuPathDB" id="FungiDB:Malapachy_2164"/>
<dbReference type="RefSeq" id="XP_017993298.1">
    <property type="nucleotide sequence ID" value="XM_018136656.1"/>
</dbReference>
<dbReference type="OrthoDB" id="192887at2759"/>
<dbReference type="InterPro" id="IPR011009">
    <property type="entry name" value="Kinase-like_dom_sf"/>
</dbReference>
<evidence type="ECO:0000256" key="5">
    <source>
        <dbReference type="ARBA" id="ARBA00022777"/>
    </source>
</evidence>
<comment type="catalytic activity">
    <reaction evidence="9">
        <text>L-threonyl-[protein] + ATP = O-phospho-L-threonyl-[protein] + ADP + H(+)</text>
        <dbReference type="Rhea" id="RHEA:46608"/>
        <dbReference type="Rhea" id="RHEA-COMP:11060"/>
        <dbReference type="Rhea" id="RHEA-COMP:11605"/>
        <dbReference type="ChEBI" id="CHEBI:15378"/>
        <dbReference type="ChEBI" id="CHEBI:30013"/>
        <dbReference type="ChEBI" id="CHEBI:30616"/>
        <dbReference type="ChEBI" id="CHEBI:61977"/>
        <dbReference type="ChEBI" id="CHEBI:456216"/>
        <dbReference type="EC" id="2.7.11.24"/>
    </reaction>
</comment>
<dbReference type="PROSITE" id="PS50011">
    <property type="entry name" value="PROTEIN_KINASE_DOM"/>
    <property type="match status" value="1"/>
</dbReference>